<dbReference type="SFLD" id="SFLDG00358">
    <property type="entry name" value="Main_(cytGST)"/>
    <property type="match status" value="1"/>
</dbReference>
<evidence type="ECO:0000313" key="5">
    <source>
        <dbReference type="Proteomes" id="UP001286456"/>
    </source>
</evidence>
<protein>
    <submittedName>
        <fullName evidence="4">Glutathione S-transferase</fullName>
    </submittedName>
</protein>
<feature type="domain" description="GST N-terminal" evidence="2">
    <location>
        <begin position="7"/>
        <end position="91"/>
    </location>
</feature>
<proteinExistence type="inferred from homology"/>
<keyword evidence="5" id="KW-1185">Reference proteome</keyword>
<gene>
    <name evidence="4" type="ORF">B0T19DRAFT_369914</name>
</gene>
<dbReference type="Pfam" id="PF13410">
    <property type="entry name" value="GST_C_2"/>
    <property type="match status" value="1"/>
</dbReference>
<dbReference type="PANTHER" id="PTHR44051">
    <property type="entry name" value="GLUTATHIONE S-TRANSFERASE-RELATED"/>
    <property type="match status" value="1"/>
</dbReference>
<dbReference type="Gene3D" id="3.40.30.10">
    <property type="entry name" value="Glutaredoxin"/>
    <property type="match status" value="1"/>
</dbReference>
<feature type="domain" description="GST C-terminal" evidence="3">
    <location>
        <begin position="110"/>
        <end position="266"/>
    </location>
</feature>
<organism evidence="4 5">
    <name type="scientific">Cercophora scortea</name>
    <dbReference type="NCBI Taxonomy" id="314031"/>
    <lineage>
        <taxon>Eukaryota</taxon>
        <taxon>Fungi</taxon>
        <taxon>Dikarya</taxon>
        <taxon>Ascomycota</taxon>
        <taxon>Pezizomycotina</taxon>
        <taxon>Sordariomycetes</taxon>
        <taxon>Sordariomycetidae</taxon>
        <taxon>Sordariales</taxon>
        <taxon>Lasiosphaeriaceae</taxon>
        <taxon>Cercophora</taxon>
    </lineage>
</organism>
<dbReference type="PROSITE" id="PS50405">
    <property type="entry name" value="GST_CTER"/>
    <property type="match status" value="1"/>
</dbReference>
<comment type="caution">
    <text evidence="4">The sequence shown here is derived from an EMBL/GenBank/DDBJ whole genome shotgun (WGS) entry which is preliminary data.</text>
</comment>
<dbReference type="InterPro" id="IPR036249">
    <property type="entry name" value="Thioredoxin-like_sf"/>
</dbReference>
<dbReference type="EMBL" id="JAUEPO010000002">
    <property type="protein sequence ID" value="KAK3334113.1"/>
    <property type="molecule type" value="Genomic_DNA"/>
</dbReference>
<dbReference type="PANTHER" id="PTHR44051:SF9">
    <property type="entry name" value="GLUTATHIONE S-TRANSFERASE 1"/>
    <property type="match status" value="1"/>
</dbReference>
<name>A0AAE0MJM3_9PEZI</name>
<dbReference type="InterPro" id="IPR010987">
    <property type="entry name" value="Glutathione-S-Trfase_C-like"/>
</dbReference>
<dbReference type="SFLD" id="SFLDS00019">
    <property type="entry name" value="Glutathione_Transferase_(cytos"/>
    <property type="match status" value="1"/>
</dbReference>
<evidence type="ECO:0000259" key="2">
    <source>
        <dbReference type="PROSITE" id="PS50404"/>
    </source>
</evidence>
<evidence type="ECO:0000259" key="3">
    <source>
        <dbReference type="PROSITE" id="PS50405"/>
    </source>
</evidence>
<reference evidence="4" key="2">
    <citation type="submission" date="2023-06" db="EMBL/GenBank/DDBJ databases">
        <authorList>
            <consortium name="Lawrence Berkeley National Laboratory"/>
            <person name="Haridas S."/>
            <person name="Hensen N."/>
            <person name="Bonometti L."/>
            <person name="Westerberg I."/>
            <person name="Brannstrom I.O."/>
            <person name="Guillou S."/>
            <person name="Cros-Aarteil S."/>
            <person name="Calhoun S."/>
            <person name="Kuo A."/>
            <person name="Mondo S."/>
            <person name="Pangilinan J."/>
            <person name="Riley R."/>
            <person name="Labutti K."/>
            <person name="Andreopoulos B."/>
            <person name="Lipzen A."/>
            <person name="Chen C."/>
            <person name="Yanf M."/>
            <person name="Daum C."/>
            <person name="Ng V."/>
            <person name="Clum A."/>
            <person name="Steindorff A."/>
            <person name="Ohm R."/>
            <person name="Martin F."/>
            <person name="Silar P."/>
            <person name="Natvig D."/>
            <person name="Lalanne C."/>
            <person name="Gautier V."/>
            <person name="Ament-Velasquez S.L."/>
            <person name="Kruys A."/>
            <person name="Hutchinson M.I."/>
            <person name="Powell A.J."/>
            <person name="Barry K."/>
            <person name="Miller A.N."/>
            <person name="Grigoriev I.V."/>
            <person name="Debuchy R."/>
            <person name="Gladieux P."/>
            <person name="Thoren M.H."/>
            <person name="Johannesson H."/>
        </authorList>
    </citation>
    <scope>NUCLEOTIDE SEQUENCE</scope>
    <source>
        <strain evidence="4">SMH4131-1</strain>
    </source>
</reference>
<dbReference type="Pfam" id="PF13409">
    <property type="entry name" value="GST_N_2"/>
    <property type="match status" value="1"/>
</dbReference>
<dbReference type="InterPro" id="IPR040079">
    <property type="entry name" value="Glutathione_S-Trfase"/>
</dbReference>
<comment type="similarity">
    <text evidence="1">Belongs to the GST superfamily.</text>
</comment>
<dbReference type="SUPFAM" id="SSF47616">
    <property type="entry name" value="GST C-terminal domain-like"/>
    <property type="match status" value="1"/>
</dbReference>
<dbReference type="Proteomes" id="UP001286456">
    <property type="component" value="Unassembled WGS sequence"/>
</dbReference>
<dbReference type="SUPFAM" id="SSF52833">
    <property type="entry name" value="Thioredoxin-like"/>
    <property type="match status" value="1"/>
</dbReference>
<evidence type="ECO:0000313" key="4">
    <source>
        <dbReference type="EMBL" id="KAK3334113.1"/>
    </source>
</evidence>
<dbReference type="CDD" id="cd03189">
    <property type="entry name" value="GST_C_GTT1_like"/>
    <property type="match status" value="1"/>
</dbReference>
<dbReference type="InterPro" id="IPR036282">
    <property type="entry name" value="Glutathione-S-Trfase_C_sf"/>
</dbReference>
<evidence type="ECO:0000256" key="1">
    <source>
        <dbReference type="ARBA" id="ARBA00007409"/>
    </source>
</evidence>
<dbReference type="InterPro" id="IPR004045">
    <property type="entry name" value="Glutathione_S-Trfase_N"/>
</dbReference>
<dbReference type="PROSITE" id="PS50404">
    <property type="entry name" value="GST_NTER"/>
    <property type="match status" value="1"/>
</dbReference>
<accession>A0AAE0MJM3</accession>
<dbReference type="AlphaFoldDB" id="A0AAE0MJM3"/>
<sequence length="267" mass="29838">MSSAAPQPKITLYWLNESRAQRIVWLLEELHVDYSVEIFHRKDMLAPPELERVHPLGKAPVVTIDAPTGKVVLAETGFISQYLCDHFAQGTNLVPSRYPSGQQDGVVGGETEEWMRLQYFMHYAEGSLMPPLLIAVILSVLKGPKIPFFIRPITSAVANKIFSSFVFPNIAKHLQFLESQLATSPNGGQYLCGAHLTPADIILSFPLLAVRDRFGSMDISVEQTGVKLLDQYPKLWAYVARLEQEDGFKRAEAKIEKLEAENVKASL</sequence>
<dbReference type="Gene3D" id="1.20.1050.10">
    <property type="match status" value="1"/>
</dbReference>
<reference evidence="4" key="1">
    <citation type="journal article" date="2023" name="Mol. Phylogenet. Evol.">
        <title>Genome-scale phylogeny and comparative genomics of the fungal order Sordariales.</title>
        <authorList>
            <person name="Hensen N."/>
            <person name="Bonometti L."/>
            <person name="Westerberg I."/>
            <person name="Brannstrom I.O."/>
            <person name="Guillou S."/>
            <person name="Cros-Aarteil S."/>
            <person name="Calhoun S."/>
            <person name="Haridas S."/>
            <person name="Kuo A."/>
            <person name="Mondo S."/>
            <person name="Pangilinan J."/>
            <person name="Riley R."/>
            <person name="LaButti K."/>
            <person name="Andreopoulos B."/>
            <person name="Lipzen A."/>
            <person name="Chen C."/>
            <person name="Yan M."/>
            <person name="Daum C."/>
            <person name="Ng V."/>
            <person name="Clum A."/>
            <person name="Steindorff A."/>
            <person name="Ohm R.A."/>
            <person name="Martin F."/>
            <person name="Silar P."/>
            <person name="Natvig D.O."/>
            <person name="Lalanne C."/>
            <person name="Gautier V."/>
            <person name="Ament-Velasquez S.L."/>
            <person name="Kruys A."/>
            <person name="Hutchinson M.I."/>
            <person name="Powell A.J."/>
            <person name="Barry K."/>
            <person name="Miller A.N."/>
            <person name="Grigoriev I.V."/>
            <person name="Debuchy R."/>
            <person name="Gladieux P."/>
            <person name="Hiltunen Thoren M."/>
            <person name="Johannesson H."/>
        </authorList>
    </citation>
    <scope>NUCLEOTIDE SEQUENCE</scope>
    <source>
        <strain evidence="4">SMH4131-1</strain>
    </source>
</reference>
<dbReference type="CDD" id="cd03046">
    <property type="entry name" value="GST_N_GTT1_like"/>
    <property type="match status" value="1"/>
</dbReference>